<dbReference type="InterPro" id="IPR051083">
    <property type="entry name" value="GrpII_Intron_Splice-Mob/Def"/>
</dbReference>
<dbReference type="PANTHER" id="PTHR34047">
    <property type="entry name" value="NUCLEAR INTRON MATURASE 1, MITOCHONDRIAL-RELATED"/>
    <property type="match status" value="1"/>
</dbReference>
<evidence type="ECO:0000256" key="8">
    <source>
        <dbReference type="ARBA" id="ARBA00034120"/>
    </source>
</evidence>
<dbReference type="InterPro" id="IPR043502">
    <property type="entry name" value="DNA/RNA_pol_sf"/>
</dbReference>
<comment type="catalytic activity">
    <reaction evidence="9">
        <text>DNA(n) + a 2'-deoxyribonucleoside 5'-triphosphate = DNA(n+1) + diphosphate</text>
        <dbReference type="Rhea" id="RHEA:22508"/>
        <dbReference type="Rhea" id="RHEA-COMP:17339"/>
        <dbReference type="Rhea" id="RHEA-COMP:17340"/>
        <dbReference type="ChEBI" id="CHEBI:33019"/>
        <dbReference type="ChEBI" id="CHEBI:61560"/>
        <dbReference type="ChEBI" id="CHEBI:173112"/>
        <dbReference type="EC" id="2.7.7.49"/>
    </reaction>
</comment>
<name>A0AAU7WGW1_9BACI</name>
<dbReference type="PROSITE" id="PS50878">
    <property type="entry name" value="RT_POL"/>
    <property type="match status" value="1"/>
</dbReference>
<comment type="similarity">
    <text evidence="8">Belongs to the bacterial reverse transcriptase family.</text>
</comment>
<dbReference type="GO" id="GO:0051607">
    <property type="term" value="P:defense response to virus"/>
    <property type="evidence" value="ECO:0007669"/>
    <property type="project" value="UniProtKB-KW"/>
</dbReference>
<dbReference type="NCBIfam" id="TIGR04416">
    <property type="entry name" value="group_II_RT_mat"/>
    <property type="match status" value="1"/>
</dbReference>
<evidence type="ECO:0000256" key="6">
    <source>
        <dbReference type="ARBA" id="ARBA00022918"/>
    </source>
</evidence>
<dbReference type="GeneID" id="93260860"/>
<proteinExistence type="inferred from homology"/>
<keyword evidence="2 12" id="KW-0808">Transferase</keyword>
<dbReference type="InterPro" id="IPR013597">
    <property type="entry name" value="Mat_intron_G2"/>
</dbReference>
<dbReference type="GO" id="GO:0046872">
    <property type="term" value="F:metal ion binding"/>
    <property type="evidence" value="ECO:0007669"/>
    <property type="project" value="UniProtKB-KW"/>
</dbReference>
<dbReference type="InterPro" id="IPR000477">
    <property type="entry name" value="RT_dom"/>
</dbReference>
<keyword evidence="7" id="KW-0051">Antiviral defense</keyword>
<reference evidence="12" key="1">
    <citation type="submission" date="2024-06" db="EMBL/GenBank/DDBJ databases">
        <authorList>
            <person name="Huang C.H."/>
            <person name="Ting Y.S."/>
            <person name="Cheng Y.H."/>
        </authorList>
    </citation>
    <scope>NUCLEOTIDE SEQUENCE</scope>
    <source>
        <strain evidence="12">TCI803</strain>
    </source>
</reference>
<gene>
    <name evidence="12" type="primary">ltrA</name>
    <name evidence="12" type="ORF">ABR335_14625</name>
</gene>
<dbReference type="InterPro" id="IPR030931">
    <property type="entry name" value="Group_II_RT_mat"/>
</dbReference>
<evidence type="ECO:0000256" key="3">
    <source>
        <dbReference type="ARBA" id="ARBA00022695"/>
    </source>
</evidence>
<dbReference type="CDD" id="cd01651">
    <property type="entry name" value="RT_G2_intron"/>
    <property type="match status" value="1"/>
</dbReference>
<accession>A0AAU7WGW1</accession>
<dbReference type="GO" id="GO:0003723">
    <property type="term" value="F:RNA binding"/>
    <property type="evidence" value="ECO:0007669"/>
    <property type="project" value="InterPro"/>
</dbReference>
<dbReference type="InterPro" id="IPR000123">
    <property type="entry name" value="Reverse_transcriptase_msDNA"/>
</dbReference>
<dbReference type="Pfam" id="PF08388">
    <property type="entry name" value="GIIM"/>
    <property type="match status" value="1"/>
</dbReference>
<evidence type="ECO:0000256" key="1">
    <source>
        <dbReference type="ARBA" id="ARBA00012493"/>
    </source>
</evidence>
<dbReference type="SUPFAM" id="SSF56672">
    <property type="entry name" value="DNA/RNA polymerases"/>
    <property type="match status" value="1"/>
</dbReference>
<feature type="domain" description="Reverse transcriptase" evidence="11">
    <location>
        <begin position="97"/>
        <end position="325"/>
    </location>
</feature>
<dbReference type="GO" id="GO:0003964">
    <property type="term" value="F:RNA-directed DNA polymerase activity"/>
    <property type="evidence" value="ECO:0007669"/>
    <property type="project" value="UniProtKB-KW"/>
</dbReference>
<dbReference type="EMBL" id="CP158453">
    <property type="protein sequence ID" value="XBX97670.1"/>
    <property type="molecule type" value="Genomic_DNA"/>
</dbReference>
<evidence type="ECO:0000256" key="10">
    <source>
        <dbReference type="SAM" id="MobiDB-lite"/>
    </source>
</evidence>
<evidence type="ECO:0000256" key="7">
    <source>
        <dbReference type="ARBA" id="ARBA00023118"/>
    </source>
</evidence>
<dbReference type="PANTHER" id="PTHR34047:SF8">
    <property type="entry name" value="PROTEIN YKFC"/>
    <property type="match status" value="1"/>
</dbReference>
<dbReference type="RefSeq" id="WP_350346305.1">
    <property type="nucleotide sequence ID" value="NZ_CP158453.1"/>
</dbReference>
<evidence type="ECO:0000256" key="9">
    <source>
        <dbReference type="ARBA" id="ARBA00048173"/>
    </source>
</evidence>
<keyword evidence="6 12" id="KW-0695">RNA-directed DNA polymerase</keyword>
<organism evidence="12">
    <name type="scientific">Heyndrickxia faecalis</name>
    <dbReference type="NCBI Taxonomy" id="2824910"/>
    <lineage>
        <taxon>Bacteria</taxon>
        <taxon>Bacillati</taxon>
        <taxon>Bacillota</taxon>
        <taxon>Bacilli</taxon>
        <taxon>Bacillales</taxon>
        <taxon>Bacillaceae</taxon>
        <taxon>Heyndrickxia</taxon>
    </lineage>
</organism>
<keyword evidence="5" id="KW-0460">Magnesium</keyword>
<evidence type="ECO:0000256" key="2">
    <source>
        <dbReference type="ARBA" id="ARBA00022679"/>
    </source>
</evidence>
<dbReference type="PRINTS" id="PR00866">
    <property type="entry name" value="RNADNAPOLMS"/>
</dbReference>
<feature type="region of interest" description="Disordered" evidence="10">
    <location>
        <begin position="22"/>
        <end position="46"/>
    </location>
</feature>
<dbReference type="Gene3D" id="3.30.70.270">
    <property type="match status" value="1"/>
</dbReference>
<dbReference type="InterPro" id="IPR043128">
    <property type="entry name" value="Rev_trsase/Diguanyl_cyclase"/>
</dbReference>
<evidence type="ECO:0000313" key="12">
    <source>
        <dbReference type="EMBL" id="XBX97670.1"/>
    </source>
</evidence>
<sequence length="480" mass="56608">MKVTEETNKCRKQEETCCQKDTAEQEGYGRGHSFKRITENNTTNTNRQNEWMLERILSSNNLHRAYKKVKKNKGAGGVDGMKTGELLAYLTEHQRELVLSIRNGTYKPQPVRRVEIPKDNGKTRKLGIPTVVDRVIQQAISQVLVPIYERKFSDNSYGFRPHRSTHQALLKCQKNVNEGYQYVVDLDLEQYFDTVNHSKLIQILSETIHDGRVISLIHKFLNAGVMIKGIRTTNDFGVPQGGPLSPLLANVMLNELDKEMEARNHRFVRYADDVIIFCKSRRSCERTYHNILPFIEKKLRLKVNREKTMITHIRNIKFLSYGFYLYEGKCKFRVHPKGVQKLKEKIRRITGRSNGLSVEERKKRLNDTVRGWVNYYKLADMKSLVTRLDQWTRRRMRMVTWKRWKRVRTRFYWLKKLGINKRKAWEWANTRKGYWRISGSHILARTLTNELFRRARYILLSVCTVVNFRTAVYGTVRTVV</sequence>
<evidence type="ECO:0000256" key="4">
    <source>
        <dbReference type="ARBA" id="ARBA00022723"/>
    </source>
</evidence>
<evidence type="ECO:0000259" key="11">
    <source>
        <dbReference type="PROSITE" id="PS50878"/>
    </source>
</evidence>
<dbReference type="EC" id="2.7.7.49" evidence="1"/>
<protein>
    <recommendedName>
        <fullName evidence="1">RNA-directed DNA polymerase</fullName>
        <ecNumber evidence="1">2.7.7.49</ecNumber>
    </recommendedName>
</protein>
<dbReference type="AlphaFoldDB" id="A0AAU7WGW1"/>
<keyword evidence="3 12" id="KW-0548">Nucleotidyltransferase</keyword>
<evidence type="ECO:0000256" key="5">
    <source>
        <dbReference type="ARBA" id="ARBA00022842"/>
    </source>
</evidence>
<keyword evidence="4" id="KW-0479">Metal-binding</keyword>
<dbReference type="Pfam" id="PF00078">
    <property type="entry name" value="RVT_1"/>
    <property type="match status" value="1"/>
</dbReference>